<protein>
    <submittedName>
        <fullName evidence="1">Uncharacterized protein</fullName>
    </submittedName>
</protein>
<reference evidence="1 2" key="1">
    <citation type="submission" date="2014-06" db="EMBL/GenBank/DDBJ databases">
        <title>Evolutionary Origins and Diversification of the Mycorrhizal Mutualists.</title>
        <authorList>
            <consortium name="DOE Joint Genome Institute"/>
            <consortium name="Mycorrhizal Genomics Consortium"/>
            <person name="Kohler A."/>
            <person name="Kuo A."/>
            <person name="Nagy L.G."/>
            <person name="Floudas D."/>
            <person name="Copeland A."/>
            <person name="Barry K.W."/>
            <person name="Cichocki N."/>
            <person name="Veneault-Fourrey C."/>
            <person name="LaButti K."/>
            <person name="Lindquist E.A."/>
            <person name="Lipzen A."/>
            <person name="Lundell T."/>
            <person name="Morin E."/>
            <person name="Murat C."/>
            <person name="Riley R."/>
            <person name="Ohm R."/>
            <person name="Sun H."/>
            <person name="Tunlid A."/>
            <person name="Henrissat B."/>
            <person name="Grigoriev I.V."/>
            <person name="Hibbett D.S."/>
            <person name="Martin F."/>
        </authorList>
    </citation>
    <scope>NUCLEOTIDE SEQUENCE [LARGE SCALE GENOMIC DNA]</scope>
    <source>
        <strain evidence="1 2">SS14</strain>
    </source>
</reference>
<dbReference type="EMBL" id="KN837120">
    <property type="protein sequence ID" value="KIJ43824.1"/>
    <property type="molecule type" value="Genomic_DNA"/>
</dbReference>
<accession>A0A0C9VA33</accession>
<dbReference type="Proteomes" id="UP000054279">
    <property type="component" value="Unassembled WGS sequence"/>
</dbReference>
<gene>
    <name evidence="1" type="ORF">M422DRAFT_47667</name>
</gene>
<dbReference type="AlphaFoldDB" id="A0A0C9VA33"/>
<dbReference type="HOGENOM" id="CLU_062293_0_0_1"/>
<sequence length="339" mass="35574">MDLQTVGKTLNIHTRYLPTKKEHSRPVAVIEPQGLGSIPYPSYPSSVKVGLSDYDVVEFAPLVWDDEVSSCSSSPSPEESLVAAGNDYVVDTVIEDKASTEPTRNSSLAALSGAIGIASATASSDLCSHPGPYNFGNIPAGRFKRASANAVPPTNMTSSLSHLAPQLPSSIPENTVDPPAKDGESVETTRNSYTCNVSGGIVSAQPEASSGLSTIHPTPYQFGKICAGRFTHGRTNKGDYKVPSPSSSASGALSNSGLLIANFFSNYVIVPPPSSLTIPQNTMAPSSSISGPRTSVESPGAKLLPLLRFDPVELESSSSSDSTHPIKGLFNSTYLPYHF</sequence>
<evidence type="ECO:0000313" key="1">
    <source>
        <dbReference type="EMBL" id="KIJ43824.1"/>
    </source>
</evidence>
<evidence type="ECO:0000313" key="2">
    <source>
        <dbReference type="Proteomes" id="UP000054279"/>
    </source>
</evidence>
<organism evidence="1 2">
    <name type="scientific">Sphaerobolus stellatus (strain SS14)</name>
    <dbReference type="NCBI Taxonomy" id="990650"/>
    <lineage>
        <taxon>Eukaryota</taxon>
        <taxon>Fungi</taxon>
        <taxon>Dikarya</taxon>
        <taxon>Basidiomycota</taxon>
        <taxon>Agaricomycotina</taxon>
        <taxon>Agaricomycetes</taxon>
        <taxon>Phallomycetidae</taxon>
        <taxon>Geastrales</taxon>
        <taxon>Sphaerobolaceae</taxon>
        <taxon>Sphaerobolus</taxon>
    </lineage>
</organism>
<name>A0A0C9VA33_SPHS4</name>
<proteinExistence type="predicted"/>
<keyword evidence="2" id="KW-1185">Reference proteome</keyword>